<sequence>MSARTCLLAGDIGGTKTSLALHRAASWPGPPLAEATYRNAAYDSPAAMISEFLAANDSRPDHACFGVAGPVHDNRVQLTNLDWFIDGEKLRRQFGLKSVSLVNDLVATAMGAVHLPADRLKTINGGQPASRGAIAVIAPGTGLGEAFIIRDQDRLLPCPSEGGHASFAPENARQAALLKFMRKRFEHVSVERVCSGLGLPALYDFLKTEIAEPSWLAERLGGAGDRTPVIVAAALKALNDQESAGKLAAETLHLFVDILAAEAANLALKVLATGGVYIGGGIPPRILPLLEPDRFMARFRRGVYREMLGRIPVHVILEPETALLGAAACGFSTTGPLNR</sequence>
<proteinExistence type="inferred from homology"/>
<dbReference type="SUPFAM" id="SSF53067">
    <property type="entry name" value="Actin-like ATPase domain"/>
    <property type="match status" value="1"/>
</dbReference>
<dbReference type="EMBL" id="UOEY01000123">
    <property type="protein sequence ID" value="VAW41406.1"/>
    <property type="molecule type" value="Genomic_DNA"/>
</dbReference>
<name>A0A3B0WA05_9ZZZZ</name>
<accession>A0A3B0WA05</accession>
<dbReference type="InterPro" id="IPR003836">
    <property type="entry name" value="Glucokinase"/>
</dbReference>
<dbReference type="NCBIfam" id="TIGR00749">
    <property type="entry name" value="glk"/>
    <property type="match status" value="1"/>
</dbReference>
<dbReference type="InterPro" id="IPR043129">
    <property type="entry name" value="ATPase_NBD"/>
</dbReference>
<dbReference type="Gene3D" id="3.40.367.20">
    <property type="match status" value="1"/>
</dbReference>
<organism evidence="3">
    <name type="scientific">hydrothermal vent metagenome</name>
    <dbReference type="NCBI Taxonomy" id="652676"/>
    <lineage>
        <taxon>unclassified sequences</taxon>
        <taxon>metagenomes</taxon>
        <taxon>ecological metagenomes</taxon>
    </lineage>
</organism>
<dbReference type="PANTHER" id="PTHR47363:SF1">
    <property type="entry name" value="GLUCOKINASE"/>
    <property type="match status" value="1"/>
</dbReference>
<gene>
    <name evidence="3" type="ORF">MNBD_DELTA04-256</name>
</gene>
<protein>
    <submittedName>
        <fullName evidence="3">Glucokinase</fullName>
        <ecNumber evidence="3">2.7.1.2</ecNumber>
    </submittedName>
</protein>
<dbReference type="Gene3D" id="3.30.420.40">
    <property type="match status" value="1"/>
</dbReference>
<dbReference type="HAMAP" id="MF_00524">
    <property type="entry name" value="Glucokinase"/>
    <property type="match status" value="1"/>
</dbReference>
<evidence type="ECO:0000256" key="2">
    <source>
        <dbReference type="ARBA" id="ARBA00022777"/>
    </source>
</evidence>
<dbReference type="PANTHER" id="PTHR47363">
    <property type="entry name" value="GLUCOKINASE"/>
    <property type="match status" value="1"/>
</dbReference>
<keyword evidence="2 3" id="KW-0418">Kinase</keyword>
<dbReference type="GO" id="GO:0005536">
    <property type="term" value="F:D-glucose binding"/>
    <property type="evidence" value="ECO:0007669"/>
    <property type="project" value="InterPro"/>
</dbReference>
<dbReference type="EC" id="2.7.1.2" evidence="3"/>
<evidence type="ECO:0000313" key="3">
    <source>
        <dbReference type="EMBL" id="VAW41406.1"/>
    </source>
</evidence>
<dbReference type="GO" id="GO:0004340">
    <property type="term" value="F:glucokinase activity"/>
    <property type="evidence" value="ECO:0007669"/>
    <property type="project" value="UniProtKB-EC"/>
</dbReference>
<keyword evidence="1 3" id="KW-0808">Transferase</keyword>
<dbReference type="AlphaFoldDB" id="A0A3B0WA05"/>
<dbReference type="GO" id="GO:0005524">
    <property type="term" value="F:ATP binding"/>
    <property type="evidence" value="ECO:0007669"/>
    <property type="project" value="InterPro"/>
</dbReference>
<dbReference type="CDD" id="cd24008">
    <property type="entry name" value="ASKHA_NBD_GLK"/>
    <property type="match status" value="1"/>
</dbReference>
<evidence type="ECO:0000256" key="1">
    <source>
        <dbReference type="ARBA" id="ARBA00022679"/>
    </source>
</evidence>
<reference evidence="3" key="1">
    <citation type="submission" date="2018-06" db="EMBL/GenBank/DDBJ databases">
        <authorList>
            <person name="Zhirakovskaya E."/>
        </authorList>
    </citation>
    <scope>NUCLEOTIDE SEQUENCE</scope>
</reference>
<dbReference type="Pfam" id="PF02685">
    <property type="entry name" value="Glucokinase"/>
    <property type="match status" value="1"/>
</dbReference>
<dbReference type="GO" id="GO:0006096">
    <property type="term" value="P:glycolytic process"/>
    <property type="evidence" value="ECO:0007669"/>
    <property type="project" value="InterPro"/>
</dbReference>